<accession>L7JMY1</accession>
<dbReference type="AlphaFoldDB" id="L7JMY1"/>
<sequence length="51" mass="5421">MKPFTSKGSEIPIKQLCDCKQRTDVFSTTNPGAAIPIITSGAKPGKSQDVQ</sequence>
<name>L7JMY1_PYRO1</name>
<reference evidence="1" key="1">
    <citation type="journal article" date="2012" name="PLoS Genet.">
        <title>Comparative analysis of the genomes of two field isolates of the rice blast fungus Magnaporthe oryzae.</title>
        <authorList>
            <person name="Xue M."/>
            <person name="Yang J."/>
            <person name="Li Z."/>
            <person name="Hu S."/>
            <person name="Yao N."/>
            <person name="Dean R.A."/>
            <person name="Zhao W."/>
            <person name="Shen M."/>
            <person name="Zhang H."/>
            <person name="Li C."/>
            <person name="Liu L."/>
            <person name="Cao L."/>
            <person name="Xu X."/>
            <person name="Xing Y."/>
            <person name="Hsiang T."/>
            <person name="Zhang Z."/>
            <person name="Xu J.R."/>
            <person name="Peng Y.L."/>
        </authorList>
    </citation>
    <scope>NUCLEOTIDE SEQUENCE [LARGE SCALE GENOMIC DNA]</scope>
    <source>
        <strain evidence="1">P131</strain>
    </source>
</reference>
<proteinExistence type="predicted"/>
<protein>
    <submittedName>
        <fullName evidence="1">Uncharacterized protein</fullName>
    </submittedName>
</protein>
<gene>
    <name evidence="1" type="ORF">OOW_P131scaffold00140g9</name>
</gene>
<dbReference type="EMBL" id="JH795684">
    <property type="protein sequence ID" value="ELQ69606.1"/>
    <property type="molecule type" value="Genomic_DNA"/>
</dbReference>
<organism>
    <name type="scientific">Pyricularia oryzae (strain P131)</name>
    <name type="common">Rice blast fungus</name>
    <name type="synonym">Magnaporthe oryzae</name>
    <dbReference type="NCBI Taxonomy" id="1143193"/>
    <lineage>
        <taxon>Eukaryota</taxon>
        <taxon>Fungi</taxon>
        <taxon>Dikarya</taxon>
        <taxon>Ascomycota</taxon>
        <taxon>Pezizomycotina</taxon>
        <taxon>Sordariomycetes</taxon>
        <taxon>Sordariomycetidae</taxon>
        <taxon>Magnaporthales</taxon>
        <taxon>Pyriculariaceae</taxon>
        <taxon>Pyricularia</taxon>
    </lineage>
</organism>
<evidence type="ECO:0000313" key="1">
    <source>
        <dbReference type="EMBL" id="ELQ69606.1"/>
    </source>
</evidence>